<sequence>MHHAGNDSKVPLALTLKKRKSVPCKLSLKQLKELTKFYTATNHRCEEVEEKSKQRSSFVGKDIHEDGIGPCFARIQYFLRHRFMGNETDLAYLKWLSRAKRDEESNLQPEGGSPHPLAVICLFPYGLSQATVQSAQTFGGNYEDTLRIMEAKDKQCGKDGFAGARENASDYMVIDEREKQYPVKPPEAYCQH</sequence>
<name>A0A8K0ED59_BRALA</name>
<proteinExistence type="predicted"/>
<dbReference type="OrthoDB" id="10512784at2759"/>
<dbReference type="EMBL" id="OV696701">
    <property type="protein sequence ID" value="CAH1248574.1"/>
    <property type="molecule type" value="Genomic_DNA"/>
</dbReference>
<gene>
    <name evidence="1" type="primary">Hypp8259</name>
    <name evidence="1" type="ORF">BLAG_LOCUS9897</name>
</gene>
<reference evidence="1" key="1">
    <citation type="submission" date="2022-01" db="EMBL/GenBank/DDBJ databases">
        <authorList>
            <person name="Braso-Vives M."/>
        </authorList>
    </citation>
    <scope>NUCLEOTIDE SEQUENCE</scope>
</reference>
<evidence type="ECO:0000313" key="1">
    <source>
        <dbReference type="EMBL" id="CAH1248574.1"/>
    </source>
</evidence>
<keyword evidence="2" id="KW-1185">Reference proteome</keyword>
<dbReference type="AlphaFoldDB" id="A0A8K0ED59"/>
<organism evidence="1 2">
    <name type="scientific">Branchiostoma lanceolatum</name>
    <name type="common">Common lancelet</name>
    <name type="synonym">Amphioxus lanceolatum</name>
    <dbReference type="NCBI Taxonomy" id="7740"/>
    <lineage>
        <taxon>Eukaryota</taxon>
        <taxon>Metazoa</taxon>
        <taxon>Chordata</taxon>
        <taxon>Cephalochordata</taxon>
        <taxon>Leptocardii</taxon>
        <taxon>Amphioxiformes</taxon>
        <taxon>Branchiostomatidae</taxon>
        <taxon>Branchiostoma</taxon>
    </lineage>
</organism>
<dbReference type="Proteomes" id="UP000838412">
    <property type="component" value="Chromosome 16"/>
</dbReference>
<evidence type="ECO:0000313" key="2">
    <source>
        <dbReference type="Proteomes" id="UP000838412"/>
    </source>
</evidence>
<accession>A0A8K0ED59</accession>
<protein>
    <submittedName>
        <fullName evidence="1">Hypp8259 protein</fullName>
    </submittedName>
</protein>